<evidence type="ECO:0008006" key="7">
    <source>
        <dbReference type="Google" id="ProtNLM"/>
    </source>
</evidence>
<evidence type="ECO:0000256" key="2">
    <source>
        <dbReference type="ARBA" id="ARBA00022737"/>
    </source>
</evidence>
<keyword evidence="6" id="KW-1185">Reference proteome</keyword>
<evidence type="ECO:0000313" key="5">
    <source>
        <dbReference type="EMBL" id="KRQ11354.1"/>
    </source>
</evidence>
<dbReference type="InterPro" id="IPR011042">
    <property type="entry name" value="6-blade_b-propeller_TolB-like"/>
</dbReference>
<accession>A0A0R3DND2</accession>
<comment type="caution">
    <text evidence="5">The sequence shown here is derived from an EMBL/GenBank/DDBJ whole genome shotgun (WGS) entry which is preliminary data.</text>
</comment>
<dbReference type="AlphaFoldDB" id="A0A0R3DND2"/>
<gene>
    <name evidence="5" type="ORF">AOQ71_17920</name>
</gene>
<feature type="repeat" description="NHL" evidence="4">
    <location>
        <begin position="160"/>
        <end position="199"/>
    </location>
</feature>
<dbReference type="EMBL" id="LJYG01000080">
    <property type="protein sequence ID" value="KRQ11354.1"/>
    <property type="molecule type" value="Genomic_DNA"/>
</dbReference>
<keyword evidence="2" id="KW-0677">Repeat</keyword>
<evidence type="ECO:0000256" key="4">
    <source>
        <dbReference type="PROSITE-ProRule" id="PRU00504"/>
    </source>
</evidence>
<feature type="repeat" description="NHL" evidence="4">
    <location>
        <begin position="128"/>
        <end position="152"/>
    </location>
</feature>
<dbReference type="SUPFAM" id="SSF101898">
    <property type="entry name" value="NHL repeat"/>
    <property type="match status" value="1"/>
</dbReference>
<evidence type="ECO:0000256" key="1">
    <source>
        <dbReference type="ARBA" id="ARBA00022729"/>
    </source>
</evidence>
<name>A0A0R3DND2_9BRAD</name>
<dbReference type="PROSITE" id="PS51125">
    <property type="entry name" value="NHL"/>
    <property type="match status" value="2"/>
</dbReference>
<dbReference type="OrthoDB" id="9792285at2"/>
<dbReference type="CDD" id="cd14958">
    <property type="entry name" value="NHL_PAL_like"/>
    <property type="match status" value="1"/>
</dbReference>
<dbReference type="Proteomes" id="UP000051936">
    <property type="component" value="Unassembled WGS sequence"/>
</dbReference>
<keyword evidence="1" id="KW-0732">Signal</keyword>
<keyword evidence="3" id="KW-0325">Glycoprotein</keyword>
<dbReference type="PANTHER" id="PTHR10680">
    <property type="entry name" value="PEPTIDYL-GLYCINE ALPHA-AMIDATING MONOOXYGENASE"/>
    <property type="match status" value="1"/>
</dbReference>
<sequence length="328" mass="36227">MSAILGSGEHRYRVIENWAKLPDGWQLTDFASVAVDSKNRIYVFNRGVHPMVVFDRDGNFLRSWGEGLFSRAHGLHIDADDNLYCTDDGDHTVRKCTTDGKMLLTIGVPQKPAPFMSGDPFHRCTHTALSPKGEIYVSDGYGNARIHKFTPGGKLIKSWGEPGTDPGQFNIEHNIVTDAEGWVYVADRENHRVQVFDGTGKYETQWNNLHRPCALCCCGGPKNPAFVIGELGPAMPVNRKVPNLGPRLSIVDADGKRIARLGGEDGPGIASDKFLAPHGIALDSRGDMYVGEVGVTNWKTNFPDYEMPDVVRTSRCLKKLERVADVPH</sequence>
<dbReference type="InterPro" id="IPR001258">
    <property type="entry name" value="NHL_repeat"/>
</dbReference>
<evidence type="ECO:0000313" key="6">
    <source>
        <dbReference type="Proteomes" id="UP000051936"/>
    </source>
</evidence>
<dbReference type="PANTHER" id="PTHR10680:SF38">
    <property type="entry name" value="BLL1368 PROTEIN"/>
    <property type="match status" value="1"/>
</dbReference>
<dbReference type="STRING" id="989370.AOQ71_17920"/>
<dbReference type="Pfam" id="PF01436">
    <property type="entry name" value="NHL"/>
    <property type="match status" value="1"/>
</dbReference>
<dbReference type="Gene3D" id="2.120.10.30">
    <property type="entry name" value="TolB, C-terminal domain"/>
    <property type="match status" value="1"/>
</dbReference>
<dbReference type="RefSeq" id="WP_057748735.1">
    <property type="nucleotide sequence ID" value="NZ_LJYG01000080.1"/>
</dbReference>
<protein>
    <recommendedName>
        <fullName evidence="7">NHL repeat-containing protein</fullName>
    </recommendedName>
</protein>
<organism evidence="5 6">
    <name type="scientific">Bradyrhizobium manausense</name>
    <dbReference type="NCBI Taxonomy" id="989370"/>
    <lineage>
        <taxon>Bacteria</taxon>
        <taxon>Pseudomonadati</taxon>
        <taxon>Pseudomonadota</taxon>
        <taxon>Alphaproteobacteria</taxon>
        <taxon>Hyphomicrobiales</taxon>
        <taxon>Nitrobacteraceae</taxon>
        <taxon>Bradyrhizobium</taxon>
    </lineage>
</organism>
<evidence type="ECO:0000256" key="3">
    <source>
        <dbReference type="ARBA" id="ARBA00023180"/>
    </source>
</evidence>
<reference evidence="5 6" key="1">
    <citation type="submission" date="2015-09" db="EMBL/GenBank/DDBJ databases">
        <title>Draft Genome Sequence of Bradyrhizobium manausense Strain BR 3351T, a Novel Symbiotic Nitrogen-Fixing Alphaproteobacterium Isolated from Brazilian Amazon Rain Forest.</title>
        <authorList>
            <person name="De Araujo J.L."/>
            <person name="Zilli J.E."/>
        </authorList>
    </citation>
    <scope>NUCLEOTIDE SEQUENCE [LARGE SCALE GENOMIC DNA]</scope>
    <source>
        <strain evidence="5 6">BR3351</strain>
    </source>
</reference>
<proteinExistence type="predicted"/>